<keyword evidence="8" id="KW-1185">Reference proteome</keyword>
<comment type="cofactor">
    <cofactor evidence="1">
        <name>FAD</name>
        <dbReference type="ChEBI" id="CHEBI:57692"/>
    </cofactor>
</comment>
<accession>A0ABN1ZN34</accession>
<keyword evidence="2" id="KW-0285">Flavoprotein</keyword>
<dbReference type="SUPFAM" id="SSF51905">
    <property type="entry name" value="FAD/NAD(P)-binding domain"/>
    <property type="match status" value="1"/>
</dbReference>
<dbReference type="InterPro" id="IPR036188">
    <property type="entry name" value="FAD/NAD-bd_sf"/>
</dbReference>
<keyword evidence="5 7" id="KW-0503">Monooxygenase</keyword>
<dbReference type="InterPro" id="IPR002938">
    <property type="entry name" value="FAD-bd"/>
</dbReference>
<reference evidence="7 8" key="1">
    <citation type="journal article" date="2019" name="Int. J. Syst. Evol. Microbiol.">
        <title>The Global Catalogue of Microorganisms (GCM) 10K type strain sequencing project: providing services to taxonomists for standard genome sequencing and annotation.</title>
        <authorList>
            <consortium name="The Broad Institute Genomics Platform"/>
            <consortium name="The Broad Institute Genome Sequencing Center for Infectious Disease"/>
            <person name="Wu L."/>
            <person name="Ma J."/>
        </authorList>
    </citation>
    <scope>NUCLEOTIDE SEQUENCE [LARGE SCALE GENOMIC DNA]</scope>
    <source>
        <strain evidence="7 8">JCM 15481</strain>
    </source>
</reference>
<evidence type="ECO:0000256" key="4">
    <source>
        <dbReference type="ARBA" id="ARBA00023002"/>
    </source>
</evidence>
<dbReference type="GO" id="GO:0004497">
    <property type="term" value="F:monooxygenase activity"/>
    <property type="evidence" value="ECO:0007669"/>
    <property type="project" value="UniProtKB-KW"/>
</dbReference>
<proteinExistence type="predicted"/>
<evidence type="ECO:0000259" key="6">
    <source>
        <dbReference type="Pfam" id="PF01494"/>
    </source>
</evidence>
<dbReference type="PANTHER" id="PTHR13789:SF318">
    <property type="entry name" value="GERANYLGERANYL DIPHOSPHATE REDUCTASE"/>
    <property type="match status" value="1"/>
</dbReference>
<evidence type="ECO:0000256" key="1">
    <source>
        <dbReference type="ARBA" id="ARBA00001974"/>
    </source>
</evidence>
<dbReference type="SUPFAM" id="SSF54373">
    <property type="entry name" value="FAD-linked reductases, C-terminal domain"/>
    <property type="match status" value="1"/>
</dbReference>
<dbReference type="Pfam" id="PF01494">
    <property type="entry name" value="FAD_binding_3"/>
    <property type="match status" value="1"/>
</dbReference>
<dbReference type="Proteomes" id="UP001500443">
    <property type="component" value="Unassembled WGS sequence"/>
</dbReference>
<dbReference type="PANTHER" id="PTHR13789">
    <property type="entry name" value="MONOOXYGENASE"/>
    <property type="match status" value="1"/>
</dbReference>
<feature type="domain" description="FAD-binding" evidence="6">
    <location>
        <begin position="6"/>
        <end position="342"/>
    </location>
</feature>
<comment type="caution">
    <text evidence="7">The sequence shown here is derived from an EMBL/GenBank/DDBJ whole genome shotgun (WGS) entry which is preliminary data.</text>
</comment>
<evidence type="ECO:0000256" key="5">
    <source>
        <dbReference type="ARBA" id="ARBA00023033"/>
    </source>
</evidence>
<protein>
    <submittedName>
        <fullName evidence="7">FAD-dependent monooxygenase</fullName>
    </submittedName>
</protein>
<evidence type="ECO:0000313" key="8">
    <source>
        <dbReference type="Proteomes" id="UP001500443"/>
    </source>
</evidence>
<dbReference type="InterPro" id="IPR050493">
    <property type="entry name" value="FAD-dep_Monooxygenase_BioMet"/>
</dbReference>
<dbReference type="EMBL" id="BAAAPF010000302">
    <property type="protein sequence ID" value="GAA1501300.1"/>
    <property type="molecule type" value="Genomic_DNA"/>
</dbReference>
<dbReference type="Gene3D" id="3.50.50.60">
    <property type="entry name" value="FAD/NAD(P)-binding domain"/>
    <property type="match status" value="1"/>
</dbReference>
<evidence type="ECO:0000313" key="7">
    <source>
        <dbReference type="EMBL" id="GAA1501300.1"/>
    </source>
</evidence>
<keyword evidence="4" id="KW-0560">Oxidoreductase</keyword>
<dbReference type="PRINTS" id="PR00420">
    <property type="entry name" value="RNGMNOXGNASE"/>
</dbReference>
<name>A0ABN1ZN34_9ACTN</name>
<gene>
    <name evidence="7" type="ORF">GCM10009802_57600</name>
</gene>
<sequence length="373" mass="39403">MTRPLRVAVCGAGLGGLAAAAALARAGLEVAVYEQRPRLPEDETALHLAPNGSRILQRWGLGAELLALAVQPVAVEFREWSDGSLAWRQPLGRPDPGDCTAPYCTLLADELYDLLLARLPQERIRLGRRLSGFTESADGVALEFADGGGATADVLVGADGVRSLVRSRLIGTPRRVYHGATAYSGALQADDVPGLPRDRVTVWLGPEARVVGAPVSQGEQLGFVAVVPSAGRTARPLPGRGGTATLAAEFGGWAPDVKAITAAAGGVRSWTPYDHAPLKRWGSGRVTLLGDAAHPMLPYHGQGVSQCLEDAVALAHHLATARTPAQALRRYEALRLPHTARVQLGSRANAFRPAAVPDVSWAQVYDIEEHLPG</sequence>
<evidence type="ECO:0000256" key="2">
    <source>
        <dbReference type="ARBA" id="ARBA00022630"/>
    </source>
</evidence>
<organism evidence="7 8">
    <name type="scientific">Streptomyces synnematoformans</name>
    <dbReference type="NCBI Taxonomy" id="415721"/>
    <lineage>
        <taxon>Bacteria</taxon>
        <taxon>Bacillati</taxon>
        <taxon>Actinomycetota</taxon>
        <taxon>Actinomycetes</taxon>
        <taxon>Kitasatosporales</taxon>
        <taxon>Streptomycetaceae</taxon>
        <taxon>Streptomyces</taxon>
    </lineage>
</organism>
<evidence type="ECO:0000256" key="3">
    <source>
        <dbReference type="ARBA" id="ARBA00022827"/>
    </source>
</evidence>
<dbReference type="RefSeq" id="WP_344293805.1">
    <property type="nucleotide sequence ID" value="NZ_BAAAPF010000302.1"/>
</dbReference>
<keyword evidence="3" id="KW-0274">FAD</keyword>